<feature type="transmembrane region" description="Helical" evidence="2">
    <location>
        <begin position="12"/>
        <end position="37"/>
    </location>
</feature>
<evidence type="ECO:0000313" key="3">
    <source>
        <dbReference type="EMBL" id="MSN95899.1"/>
    </source>
</evidence>
<accession>A0A6L5WG50</accession>
<keyword evidence="2" id="KW-0812">Transmembrane</keyword>
<keyword evidence="4" id="KW-1185">Reference proteome</keyword>
<evidence type="ECO:0008006" key="5">
    <source>
        <dbReference type="Google" id="ProtNLM"/>
    </source>
</evidence>
<keyword evidence="2" id="KW-1133">Transmembrane helix</keyword>
<evidence type="ECO:0000256" key="1">
    <source>
        <dbReference type="SAM" id="Coils"/>
    </source>
</evidence>
<dbReference type="Proteomes" id="UP000476338">
    <property type="component" value="Unassembled WGS sequence"/>
</dbReference>
<sequence>MSITGTKKISNLKLISVFFVLCVFSVLLAIYVGNVIFGDRSFVVLKNLRDKKNFLIKDNKRLKDENAKLQKQYLERALLDPDLSEFVK</sequence>
<proteinExistence type="predicted"/>
<reference evidence="3 4" key="2">
    <citation type="submission" date="2020-03" db="EMBL/GenBank/DDBJ databases">
        <title>Campylobacter portucalensis sp. nov., a new species of Campylobacter isolated from the reproductive tract of bulls.</title>
        <authorList>
            <person name="Silva M.F."/>
            <person name="Pereira G."/>
            <person name="Carneiro C."/>
            <person name="Hemphill A."/>
            <person name="Mateus L."/>
            <person name="Lopes-Da-Costa L."/>
            <person name="Silva E."/>
        </authorList>
    </citation>
    <scope>NUCLEOTIDE SEQUENCE [LARGE SCALE GENOMIC DNA]</scope>
    <source>
        <strain evidence="3 4">FMV-PI01</strain>
    </source>
</reference>
<keyword evidence="2" id="KW-0472">Membrane</keyword>
<dbReference type="AlphaFoldDB" id="A0A6L5WG50"/>
<organism evidence="3 4">
    <name type="scientific">Campylobacter portucalensis</name>
    <dbReference type="NCBI Taxonomy" id="2608384"/>
    <lineage>
        <taxon>Bacteria</taxon>
        <taxon>Pseudomonadati</taxon>
        <taxon>Campylobacterota</taxon>
        <taxon>Epsilonproteobacteria</taxon>
        <taxon>Campylobacterales</taxon>
        <taxon>Campylobacteraceae</taxon>
        <taxon>Campylobacter</taxon>
    </lineage>
</organism>
<dbReference type="RefSeq" id="WP_154570167.1">
    <property type="nucleotide sequence ID" value="NZ_VWSJ01000004.1"/>
</dbReference>
<dbReference type="EMBL" id="VWSJ01000004">
    <property type="protein sequence ID" value="MSN95899.1"/>
    <property type="molecule type" value="Genomic_DNA"/>
</dbReference>
<protein>
    <recommendedName>
        <fullName evidence="5">Septum formation initiator</fullName>
    </recommendedName>
</protein>
<keyword evidence="1" id="KW-0175">Coiled coil</keyword>
<evidence type="ECO:0000256" key="2">
    <source>
        <dbReference type="SAM" id="Phobius"/>
    </source>
</evidence>
<reference evidence="3 4" key="1">
    <citation type="submission" date="2019-09" db="EMBL/GenBank/DDBJ databases">
        <authorList>
            <person name="Silva M."/>
            <person name="Pereira G."/>
            <person name="Lopes-Da-Costa L."/>
            <person name="Silva E."/>
        </authorList>
    </citation>
    <scope>NUCLEOTIDE SEQUENCE [LARGE SCALE GENOMIC DNA]</scope>
    <source>
        <strain evidence="3 4">FMV-PI01</strain>
    </source>
</reference>
<gene>
    <name evidence="3" type="ORF">F1B92_01595</name>
</gene>
<comment type="caution">
    <text evidence="3">The sequence shown here is derived from an EMBL/GenBank/DDBJ whole genome shotgun (WGS) entry which is preliminary data.</text>
</comment>
<evidence type="ECO:0000313" key="4">
    <source>
        <dbReference type="Proteomes" id="UP000476338"/>
    </source>
</evidence>
<name>A0A6L5WG50_9BACT</name>
<feature type="coiled-coil region" evidence="1">
    <location>
        <begin position="45"/>
        <end position="72"/>
    </location>
</feature>